<reference evidence="1" key="1">
    <citation type="submission" date="2020-03" db="EMBL/GenBank/DDBJ databases">
        <title>The deep terrestrial virosphere.</title>
        <authorList>
            <person name="Holmfeldt K."/>
            <person name="Nilsson E."/>
            <person name="Simone D."/>
            <person name="Lopez-Fernandez M."/>
            <person name="Wu X."/>
            <person name="de Brujin I."/>
            <person name="Lundin D."/>
            <person name="Andersson A."/>
            <person name="Bertilsson S."/>
            <person name="Dopson M."/>
        </authorList>
    </citation>
    <scope>NUCLEOTIDE SEQUENCE</scope>
    <source>
        <strain evidence="1">MM415A01717</strain>
    </source>
</reference>
<sequence length="53" mass="6370">MKCPNCQSELEVLWVNSGRIQYVCLRERCHYMVITTEQGKILYEWGKQDGRNY</sequence>
<dbReference type="AlphaFoldDB" id="A0A6M3K1Z2"/>
<organism evidence="1">
    <name type="scientific">viral metagenome</name>
    <dbReference type="NCBI Taxonomy" id="1070528"/>
    <lineage>
        <taxon>unclassified sequences</taxon>
        <taxon>metagenomes</taxon>
        <taxon>organismal metagenomes</taxon>
    </lineage>
</organism>
<accession>A0A6M3K1Z2</accession>
<evidence type="ECO:0000313" key="1">
    <source>
        <dbReference type="EMBL" id="QJA75738.1"/>
    </source>
</evidence>
<gene>
    <name evidence="1" type="ORF">MM415A01717_0010</name>
</gene>
<name>A0A6M3K1Z2_9ZZZZ</name>
<proteinExistence type="predicted"/>
<protein>
    <submittedName>
        <fullName evidence="1">Uncharacterized protein</fullName>
    </submittedName>
</protein>
<dbReference type="EMBL" id="MT142182">
    <property type="protein sequence ID" value="QJA75738.1"/>
    <property type="molecule type" value="Genomic_DNA"/>
</dbReference>